<sequence length="83" mass="10052">MDAWAGPKLLKRTINHKKWKYRRVGVHKAVKERQQKSSENIVKRKKNVKTNKLKQAVKKKTHKKQDFMINLDLIYTDNFLDYR</sequence>
<evidence type="ECO:0000313" key="2">
    <source>
        <dbReference type="Proteomes" id="UP000215335"/>
    </source>
</evidence>
<reference evidence="1 2" key="1">
    <citation type="journal article" date="2017" name="Curr. Biol.">
        <title>The Evolution of Venom by Co-option of Single-Copy Genes.</title>
        <authorList>
            <person name="Martinson E.O."/>
            <person name="Mrinalini"/>
            <person name="Kelkar Y.D."/>
            <person name="Chang C.H."/>
            <person name="Werren J.H."/>
        </authorList>
    </citation>
    <scope>NUCLEOTIDE SEQUENCE [LARGE SCALE GENOMIC DNA]</scope>
    <source>
        <strain evidence="1 2">Alberta</strain>
        <tissue evidence="1">Whole body</tissue>
    </source>
</reference>
<dbReference type="AlphaFoldDB" id="A0A232F8F4"/>
<dbReference type="Proteomes" id="UP000215335">
    <property type="component" value="Unassembled WGS sequence"/>
</dbReference>
<keyword evidence="2" id="KW-1185">Reference proteome</keyword>
<proteinExistence type="predicted"/>
<accession>A0A232F8F4</accession>
<dbReference type="EMBL" id="NNAY01000663">
    <property type="protein sequence ID" value="OXU27114.1"/>
    <property type="molecule type" value="Genomic_DNA"/>
</dbReference>
<evidence type="ECO:0000313" key="1">
    <source>
        <dbReference type="EMBL" id="OXU27114.1"/>
    </source>
</evidence>
<feature type="non-terminal residue" evidence="1">
    <location>
        <position position="83"/>
    </location>
</feature>
<gene>
    <name evidence="1" type="ORF">TSAR_010470</name>
</gene>
<comment type="caution">
    <text evidence="1">The sequence shown here is derived from an EMBL/GenBank/DDBJ whole genome shotgun (WGS) entry which is preliminary data.</text>
</comment>
<organism evidence="1 2">
    <name type="scientific">Trichomalopsis sarcophagae</name>
    <dbReference type="NCBI Taxonomy" id="543379"/>
    <lineage>
        <taxon>Eukaryota</taxon>
        <taxon>Metazoa</taxon>
        <taxon>Ecdysozoa</taxon>
        <taxon>Arthropoda</taxon>
        <taxon>Hexapoda</taxon>
        <taxon>Insecta</taxon>
        <taxon>Pterygota</taxon>
        <taxon>Neoptera</taxon>
        <taxon>Endopterygota</taxon>
        <taxon>Hymenoptera</taxon>
        <taxon>Apocrita</taxon>
        <taxon>Proctotrupomorpha</taxon>
        <taxon>Chalcidoidea</taxon>
        <taxon>Pteromalidae</taxon>
        <taxon>Pteromalinae</taxon>
        <taxon>Trichomalopsis</taxon>
    </lineage>
</organism>
<protein>
    <submittedName>
        <fullName evidence="1">Uncharacterized protein</fullName>
    </submittedName>
</protein>
<name>A0A232F8F4_9HYME</name>